<gene>
    <name evidence="4" type="ORF">RS81_01585</name>
</gene>
<evidence type="ECO:0000256" key="2">
    <source>
        <dbReference type="SAM" id="SignalP"/>
    </source>
</evidence>
<dbReference type="Proteomes" id="UP000033956">
    <property type="component" value="Unassembled WGS sequence"/>
</dbReference>
<organism evidence="4 5">
    <name type="scientific">Microbacterium terrae</name>
    <dbReference type="NCBI Taxonomy" id="69369"/>
    <lineage>
        <taxon>Bacteria</taxon>
        <taxon>Bacillati</taxon>
        <taxon>Actinomycetota</taxon>
        <taxon>Actinomycetes</taxon>
        <taxon>Micrococcales</taxon>
        <taxon>Microbacteriaceae</taxon>
        <taxon>Microbacterium</taxon>
    </lineage>
</organism>
<reference evidence="4 5" key="1">
    <citation type="submission" date="2015-02" db="EMBL/GenBank/DDBJ databases">
        <title>Draft genome sequences of ten Microbacterium spp. with emphasis on heavy metal contaminated environments.</title>
        <authorList>
            <person name="Corretto E."/>
        </authorList>
    </citation>
    <scope>NUCLEOTIDE SEQUENCE [LARGE SCALE GENOMIC DNA]</scope>
    <source>
        <strain evidence="4 5">DSM 12510</strain>
    </source>
</reference>
<dbReference type="InterPro" id="IPR036465">
    <property type="entry name" value="vWFA_dom_sf"/>
</dbReference>
<dbReference type="InterPro" id="IPR045826">
    <property type="entry name" value="SpaA_PFL_dom_2"/>
</dbReference>
<keyword evidence="5" id="KW-1185">Reference proteome</keyword>
<dbReference type="STRING" id="92835.RS81_01585"/>
<protein>
    <submittedName>
        <fullName evidence="4">Cna protein B-type domain protein</fullName>
    </submittedName>
</protein>
<evidence type="ECO:0000256" key="1">
    <source>
        <dbReference type="SAM" id="Phobius"/>
    </source>
</evidence>
<proteinExistence type="predicted"/>
<evidence type="ECO:0000259" key="3">
    <source>
        <dbReference type="PROSITE" id="PS50234"/>
    </source>
</evidence>
<feature type="signal peptide" evidence="2">
    <location>
        <begin position="1"/>
        <end position="29"/>
    </location>
</feature>
<keyword evidence="1" id="KW-0472">Membrane</keyword>
<dbReference type="SUPFAM" id="SSF53300">
    <property type="entry name" value="vWA-like"/>
    <property type="match status" value="1"/>
</dbReference>
<keyword evidence="1" id="KW-1133">Transmembrane helix</keyword>
<keyword evidence="1" id="KW-0812">Transmembrane</keyword>
<sequence length="1673" mass="164941">MRRSAVAVFIVLAIFATTALVAPAPAATAAVPPATGNNAVITVKVGSDRTGASAVSNLAGVQLGLYTTQGGTTPVGGFGTCTSDADGDCSFIVPATQTGGANRDSQFWVKQISAPTGYFTNPTLAVGTTPAAQSYSFQTGVQLRNGQTYRSTIDFMISTGNTSDIASGGIWQNSRVNPVLPAQCGLNAAIVADLSNSVTAADLVNLKSAATTFVNALTGTPSTMSLFTFATASPAAGAANINRPAFTAVSTSTGAATVNGWVNSWTLPGGAAGGTNWDQAFAAVAGAPQIYDVVVVITDGNPTYYGNPTQGPGNRTRFREVENGIFSANAVKAQGSRILAMGVGAGVGGSPANLRAISGTTANSDYYQVTDYTAAGSALRALALGSCNGSLTVVKQVVPPGTPIGSTAGAQPAGGWTFGAATTTPGVTVAPASGVTSADTGALNYDLTFPGGTTDAPVTVTETPQAGYALNPIGGFNAVCTRIDTGAALAVTNTANGFTVGSNSGYPVSCTVYNRAPQPPATIQVTKNWIVDGVAYANGSQPDELTAALGLDGEPWEWATVQTGRSAGDVVAIDETTQISPASLCVVTSQRLTQSNGTTVDLALPYSATLAAGANTYQITNSVTCPARLTLVKTVLNGPAVATAWTLTSVAPAGALAGPTGTTGVTAPVTPLVTYLLNETAGDARYAQQVGGGAVAIPGSTISWFCSQVDPSTGVVIPGFSDGLNGGVTVPRGMAVRCEARNQTASLTLVKQVVNTNGGTALPGDWNLTADPGTNTVGLTPQTVQGSAVGVEIFVRPGQAYSLTESDGPAGYALESIQCVTSTVPTGPRELTSITLLVGETGVCTYTNIDQPARLTLVKTVSTDDGGTAVPTDWTLAASGPTAISGASGTAAVTDAPVAAGTYALSESGGPAGYAAGDWSCTGGTLTGSSLVLAVGEAATCTIDNDDQPASLTLVKTVTNDNGGTAVPTDWTLAASGPTAISGVTGTDAVTAASVSAGTYTLSESGGPAGYSAGDWSCTGGTLTGSSLVLAPGGAATCTIDNDDQPAQLTLVKIVEPAASGSGRVAADWTLTATGPTTTSGNGDPASPGGVADAVVNAGTYALSETGPAGFTAGGWGCTGATLTGSSVVIPTGGDVTCTITNTAVAPTLTLVKSVDNGDTGGSTPPTAWTLTAVNGDSTITGVTGSSDVTSAAAIVGTYALSETGPAGYEGSAWVCTGAESTTATTVTLIEGSAATCTITNVAIAPTLTLVKLVDNGLSGASALPTEWTLTAVNGDSTISGTSGSSDVTSAAATAGTYALSESGPEGYTASDWECVGGSSSTAESVTVAPGENVTCTITNTAIDPTLTLVKLVDNGDTGATTSPTAWTLTAEGTTTISGATGSAAVTLAVVAAGTYELSESGPTGYTASDWSCTGTAESTADTVTVVSGDAATCTITNTAVAPELTLVKLVSNEFGGTAEPTDWTLEAVGAVTIAGTTGADAVTDASVQVGLYDLSESGGPDGYDASSWVCEGATGTTDTTVTLSPGEAAICTITNSDRAATLTLVKIVRNLYAGTQPATAWTLSATGPTPISGVTGDITVTGAVVTAGPYELAETGPAGYDASGWTCTGAPVTGSTVAIALGTQAVCTIVNTDQAPPPPLPPTGGTIAPWGLPALALVLTGSLLVVLDRRRA</sequence>
<dbReference type="PATRIC" id="fig|92835.4.peg.1604"/>
<dbReference type="PROSITE" id="PS50234">
    <property type="entry name" value="VWFA"/>
    <property type="match status" value="1"/>
</dbReference>
<dbReference type="InterPro" id="IPR002035">
    <property type="entry name" value="VWF_A"/>
</dbReference>
<dbReference type="Pfam" id="PF19403">
    <property type="entry name" value="SpaA_2"/>
    <property type="match status" value="10"/>
</dbReference>
<name>A0A0M2H7E4_9MICO</name>
<comment type="caution">
    <text evidence="4">The sequence shown here is derived from an EMBL/GenBank/DDBJ whole genome shotgun (WGS) entry which is preliminary data.</text>
</comment>
<feature type="transmembrane region" description="Helical" evidence="1">
    <location>
        <begin position="1648"/>
        <end position="1668"/>
    </location>
</feature>
<keyword evidence="2" id="KW-0732">Signal</keyword>
<feature type="chain" id="PRO_5018027835" evidence="2">
    <location>
        <begin position="30"/>
        <end position="1673"/>
    </location>
</feature>
<feature type="domain" description="VWFA" evidence="3">
    <location>
        <begin position="187"/>
        <end position="382"/>
    </location>
</feature>
<accession>A0A0M2H7E4</accession>
<evidence type="ECO:0000313" key="4">
    <source>
        <dbReference type="EMBL" id="KJL40501.1"/>
    </source>
</evidence>
<dbReference type="EMBL" id="JYIZ01000046">
    <property type="protein sequence ID" value="KJL40501.1"/>
    <property type="molecule type" value="Genomic_DNA"/>
</dbReference>
<dbReference type="Gene3D" id="3.40.50.410">
    <property type="entry name" value="von Willebrand factor, type A domain"/>
    <property type="match status" value="1"/>
</dbReference>
<evidence type="ECO:0000313" key="5">
    <source>
        <dbReference type="Proteomes" id="UP000033956"/>
    </source>
</evidence>
<dbReference type="Pfam" id="PF00092">
    <property type="entry name" value="VWA"/>
    <property type="match status" value="1"/>
</dbReference>